<dbReference type="EMBL" id="KZ825868">
    <property type="protein sequence ID" value="PYH94592.1"/>
    <property type="molecule type" value="Genomic_DNA"/>
</dbReference>
<dbReference type="InterPro" id="IPR013126">
    <property type="entry name" value="Hsp_70_fam"/>
</dbReference>
<dbReference type="GO" id="GO:0140662">
    <property type="term" value="F:ATP-dependent protein folding chaperone"/>
    <property type="evidence" value="ECO:0007669"/>
    <property type="project" value="InterPro"/>
</dbReference>
<dbReference type="VEuPathDB" id="FungiDB:BO71DRAFT_449962"/>
<sequence length="541" mass="60903">MGETSTMRSIVTAVDFGTTFSGVAWAQTRNPDAHYIINQWPQSISGSCDGMASEKVPTEIAYQYTPPEPRYLWGFQIPETMPRMQWIKLGLVPDQKSGIGSRLAMEYKDPRRASVPYHSSDEEVVTDYLRCLREHTIEILRSKIGISIDNTPLEFVITVPAVWPDQAKVKTLNCAEKAGFGETSKIRIISEPEAAAIHSMSASSPHGLEVDDTIVICDAGGGTVDLITFTIVQLVPNLRLKEEAPGDGKLCGGTFVNRRFEEFLKERLSSNPGWELDTFNNAMHRFETVTKRTFSGNTDDDFMFPVPGIADTKELGVHRGRLQASGDTMKELFAPVLDEIHDLVKQQVETSSKNVRAIFLVGGFGQSPYLRKFLRDAFSPGIQVIAPVDGWTAVVRGALAKTLGDIAPLVVRSCIDSRKARKNYGMVKSVLFDANLHDANKKYWFEFDGEYRINVMHWFICKGDEIKETEPIKTEWWQRILVKYGPVNSIRTKLYELDTALDEQPPMYVNRHMKQHAILNPTLSHLEKELMPTKKIRDGEI</sequence>
<dbReference type="Pfam" id="PF00012">
    <property type="entry name" value="HSP70"/>
    <property type="match status" value="1"/>
</dbReference>
<evidence type="ECO:0000313" key="4">
    <source>
        <dbReference type="Proteomes" id="UP000247810"/>
    </source>
</evidence>
<name>A0A319ETU5_9EURO</name>
<dbReference type="Gene3D" id="3.30.420.40">
    <property type="match status" value="2"/>
</dbReference>
<dbReference type="PANTHER" id="PTHR14187">
    <property type="entry name" value="ALPHA KINASE/ELONGATION FACTOR 2 KINASE"/>
    <property type="match status" value="1"/>
</dbReference>
<dbReference type="SUPFAM" id="SSF53067">
    <property type="entry name" value="Actin-like ATPase domain"/>
    <property type="match status" value="2"/>
</dbReference>
<dbReference type="STRING" id="1448320.A0A319ETU5"/>
<dbReference type="Gene3D" id="3.90.640.10">
    <property type="entry name" value="Actin, Chain A, domain 4"/>
    <property type="match status" value="1"/>
</dbReference>
<dbReference type="Proteomes" id="UP000247810">
    <property type="component" value="Unassembled WGS sequence"/>
</dbReference>
<dbReference type="AlphaFoldDB" id="A0A319ETU5"/>
<reference evidence="3 4" key="1">
    <citation type="submission" date="2018-02" db="EMBL/GenBank/DDBJ databases">
        <title>The genomes of Aspergillus section Nigri reveals drivers in fungal speciation.</title>
        <authorList>
            <consortium name="DOE Joint Genome Institute"/>
            <person name="Vesth T.C."/>
            <person name="Nybo J."/>
            <person name="Theobald S."/>
            <person name="Brandl J."/>
            <person name="Frisvad J.C."/>
            <person name="Nielsen K.F."/>
            <person name="Lyhne E.K."/>
            <person name="Kogle M.E."/>
            <person name="Kuo A."/>
            <person name="Riley R."/>
            <person name="Clum A."/>
            <person name="Nolan M."/>
            <person name="Lipzen A."/>
            <person name="Salamov A."/>
            <person name="Henrissat B."/>
            <person name="Wiebenga A."/>
            <person name="De vries R.P."/>
            <person name="Grigoriev I.V."/>
            <person name="Mortensen U.H."/>
            <person name="Andersen M.R."/>
            <person name="Baker S.E."/>
        </authorList>
    </citation>
    <scope>NUCLEOTIDE SEQUENCE [LARGE SCALE GENOMIC DNA]</scope>
    <source>
        <strain evidence="3 4">CBS 707.79</strain>
    </source>
</reference>
<proteinExistence type="predicted"/>
<keyword evidence="1" id="KW-0547">Nucleotide-binding</keyword>
<dbReference type="PANTHER" id="PTHR14187:SF82">
    <property type="entry name" value="FAMILY CHAPERONE, PUTATIVE (AFU_ORTHOLOGUE AFUA_7G08575)-RELATED"/>
    <property type="match status" value="1"/>
</dbReference>
<dbReference type="CDD" id="cd10170">
    <property type="entry name" value="ASKHA_NBD_HSP70"/>
    <property type="match status" value="1"/>
</dbReference>
<protein>
    <submittedName>
        <fullName evidence="3">Actin-like ATPase domain-containing protein</fullName>
    </submittedName>
</protein>
<dbReference type="InterPro" id="IPR043129">
    <property type="entry name" value="ATPase_NBD"/>
</dbReference>
<dbReference type="GO" id="GO:0005524">
    <property type="term" value="F:ATP binding"/>
    <property type="evidence" value="ECO:0007669"/>
    <property type="project" value="UniProtKB-KW"/>
</dbReference>
<accession>A0A319ETU5</accession>
<evidence type="ECO:0000256" key="1">
    <source>
        <dbReference type="ARBA" id="ARBA00022741"/>
    </source>
</evidence>
<evidence type="ECO:0000313" key="3">
    <source>
        <dbReference type="EMBL" id="PYH94592.1"/>
    </source>
</evidence>
<dbReference type="OrthoDB" id="2963168at2759"/>
<dbReference type="PRINTS" id="PR00301">
    <property type="entry name" value="HEATSHOCK70"/>
</dbReference>
<keyword evidence="2" id="KW-0067">ATP-binding</keyword>
<organism evidence="3 4">
    <name type="scientific">Aspergillus ellipticus CBS 707.79</name>
    <dbReference type="NCBI Taxonomy" id="1448320"/>
    <lineage>
        <taxon>Eukaryota</taxon>
        <taxon>Fungi</taxon>
        <taxon>Dikarya</taxon>
        <taxon>Ascomycota</taxon>
        <taxon>Pezizomycotina</taxon>
        <taxon>Eurotiomycetes</taxon>
        <taxon>Eurotiomycetidae</taxon>
        <taxon>Eurotiales</taxon>
        <taxon>Aspergillaceae</taxon>
        <taxon>Aspergillus</taxon>
        <taxon>Aspergillus subgen. Circumdati</taxon>
    </lineage>
</organism>
<evidence type="ECO:0000256" key="2">
    <source>
        <dbReference type="ARBA" id="ARBA00022840"/>
    </source>
</evidence>
<gene>
    <name evidence="3" type="ORF">BO71DRAFT_449962</name>
</gene>
<keyword evidence="4" id="KW-1185">Reference proteome</keyword>